<accession>A0A8X7R071</accession>
<sequence>MNRAKSGLIPPPLPNQNVSKAQDSSDTNGVHLTTEKEGQDHFNAEEDESRTKPELLKQQRGKDERDLDLKN</sequence>
<dbReference type="EMBL" id="JAAMPC010000011">
    <property type="protein sequence ID" value="KAG2280208.1"/>
    <property type="molecule type" value="Genomic_DNA"/>
</dbReference>
<protein>
    <submittedName>
        <fullName evidence="2">Uncharacterized protein</fullName>
    </submittedName>
</protein>
<reference evidence="2 3" key="1">
    <citation type="submission" date="2020-02" db="EMBL/GenBank/DDBJ databases">
        <authorList>
            <person name="Ma Q."/>
            <person name="Huang Y."/>
            <person name="Song X."/>
            <person name="Pei D."/>
        </authorList>
    </citation>
    <scope>NUCLEOTIDE SEQUENCE [LARGE SCALE GENOMIC DNA]</scope>
    <source>
        <strain evidence="2">Sxm20200214</strain>
        <tissue evidence="2">Leaf</tissue>
    </source>
</reference>
<evidence type="ECO:0000313" key="2">
    <source>
        <dbReference type="EMBL" id="KAG2280208.1"/>
    </source>
</evidence>
<feature type="compositionally biased region" description="Polar residues" evidence="1">
    <location>
        <begin position="15"/>
        <end position="31"/>
    </location>
</feature>
<proteinExistence type="predicted"/>
<gene>
    <name evidence="2" type="ORF">Bca52824_051428</name>
</gene>
<feature type="region of interest" description="Disordered" evidence="1">
    <location>
        <begin position="1"/>
        <end position="71"/>
    </location>
</feature>
<keyword evidence="3" id="KW-1185">Reference proteome</keyword>
<evidence type="ECO:0000313" key="3">
    <source>
        <dbReference type="Proteomes" id="UP000886595"/>
    </source>
</evidence>
<feature type="compositionally biased region" description="Basic and acidic residues" evidence="1">
    <location>
        <begin position="33"/>
        <end position="71"/>
    </location>
</feature>
<evidence type="ECO:0000256" key="1">
    <source>
        <dbReference type="SAM" id="MobiDB-lite"/>
    </source>
</evidence>
<dbReference type="Proteomes" id="UP000886595">
    <property type="component" value="Unassembled WGS sequence"/>
</dbReference>
<name>A0A8X7R071_BRACI</name>
<dbReference type="AlphaFoldDB" id="A0A8X7R071"/>
<comment type="caution">
    <text evidence="2">The sequence shown here is derived from an EMBL/GenBank/DDBJ whole genome shotgun (WGS) entry which is preliminary data.</text>
</comment>
<organism evidence="2 3">
    <name type="scientific">Brassica carinata</name>
    <name type="common">Ethiopian mustard</name>
    <name type="synonym">Abyssinian cabbage</name>
    <dbReference type="NCBI Taxonomy" id="52824"/>
    <lineage>
        <taxon>Eukaryota</taxon>
        <taxon>Viridiplantae</taxon>
        <taxon>Streptophyta</taxon>
        <taxon>Embryophyta</taxon>
        <taxon>Tracheophyta</taxon>
        <taxon>Spermatophyta</taxon>
        <taxon>Magnoliopsida</taxon>
        <taxon>eudicotyledons</taxon>
        <taxon>Gunneridae</taxon>
        <taxon>Pentapetalae</taxon>
        <taxon>rosids</taxon>
        <taxon>malvids</taxon>
        <taxon>Brassicales</taxon>
        <taxon>Brassicaceae</taxon>
        <taxon>Brassiceae</taxon>
        <taxon>Brassica</taxon>
    </lineage>
</organism>